<dbReference type="InterPro" id="IPR033122">
    <property type="entry name" value="LETM1-like_RBD"/>
</dbReference>
<evidence type="ECO:0000256" key="7">
    <source>
        <dbReference type="PROSITE-ProRule" id="PRU01094"/>
    </source>
</evidence>
<keyword evidence="10" id="KW-1185">Reference proteome</keyword>
<evidence type="ECO:0000256" key="5">
    <source>
        <dbReference type="ARBA" id="ARBA00023128"/>
    </source>
</evidence>
<comment type="caution">
    <text evidence="9">The sequence shown here is derived from an EMBL/GenBank/DDBJ whole genome shotgun (WGS) entry which is preliminary data.</text>
</comment>
<gene>
    <name evidence="9" type="primary">LETM1</name>
    <name evidence="9" type="ORF">MHBO_004207</name>
</gene>
<keyword evidence="6" id="KW-0472">Membrane</keyword>
<keyword evidence="2" id="KW-0812">Transmembrane</keyword>
<accession>A0ABV2ASM5</accession>
<dbReference type="InterPro" id="IPR044202">
    <property type="entry name" value="LETM1/MDM38-like"/>
</dbReference>
<dbReference type="PROSITE" id="PS51758">
    <property type="entry name" value="LETM1_RBD"/>
    <property type="match status" value="1"/>
</dbReference>
<comment type="subcellular location">
    <subcellularLocation>
        <location evidence="1">Mitochondrion inner membrane</location>
        <topology evidence="1">Single-pass membrane protein</topology>
    </subcellularLocation>
</comment>
<evidence type="ECO:0000256" key="3">
    <source>
        <dbReference type="ARBA" id="ARBA00022792"/>
    </source>
</evidence>
<organism evidence="9 10">
    <name type="scientific">Bonamia ostreae</name>
    <dbReference type="NCBI Taxonomy" id="126728"/>
    <lineage>
        <taxon>Eukaryota</taxon>
        <taxon>Sar</taxon>
        <taxon>Rhizaria</taxon>
        <taxon>Endomyxa</taxon>
        <taxon>Ascetosporea</taxon>
        <taxon>Haplosporida</taxon>
        <taxon>Bonamia</taxon>
    </lineage>
</organism>
<evidence type="ECO:0000313" key="9">
    <source>
        <dbReference type="EMBL" id="MES1922685.1"/>
    </source>
</evidence>
<feature type="non-terminal residue" evidence="9">
    <location>
        <position position="220"/>
    </location>
</feature>
<evidence type="ECO:0000313" key="10">
    <source>
        <dbReference type="Proteomes" id="UP001439008"/>
    </source>
</evidence>
<protein>
    <submittedName>
        <fullName evidence="9">Letm1 and EF-hand domain-containing protein 1, mitochondrial</fullName>
    </submittedName>
</protein>
<evidence type="ECO:0000256" key="1">
    <source>
        <dbReference type="ARBA" id="ARBA00004434"/>
    </source>
</evidence>
<dbReference type="PANTHER" id="PTHR14009:SF1">
    <property type="entry name" value="MITOCHONDRIAL PROTON_CALCIUM EXCHANGER PROTEIN"/>
    <property type="match status" value="1"/>
</dbReference>
<reference evidence="9 10" key="1">
    <citation type="journal article" date="2024" name="BMC Biol.">
        <title>Comparative genomics of Ascetosporea gives new insight into the evolutionary basis for animal parasitism in Rhizaria.</title>
        <authorList>
            <person name="Hiltunen Thoren M."/>
            <person name="Onut-Brannstrom I."/>
            <person name="Alfjorden A."/>
            <person name="Peckova H."/>
            <person name="Swords F."/>
            <person name="Hooper C."/>
            <person name="Holzer A.S."/>
            <person name="Bass D."/>
            <person name="Burki F."/>
        </authorList>
    </citation>
    <scope>NUCLEOTIDE SEQUENCE [LARGE SCALE GENOMIC DNA]</scope>
    <source>
        <strain evidence="9">20-A016</strain>
    </source>
</reference>
<dbReference type="Pfam" id="PF07766">
    <property type="entry name" value="LETM1_RBD"/>
    <property type="match status" value="1"/>
</dbReference>
<dbReference type="Proteomes" id="UP001439008">
    <property type="component" value="Unassembled WGS sequence"/>
</dbReference>
<name>A0ABV2ASM5_9EUKA</name>
<dbReference type="PANTHER" id="PTHR14009">
    <property type="entry name" value="LEUCINE ZIPPER-EF-HAND CONTAINING TRANSMEMBRANE PROTEIN"/>
    <property type="match status" value="1"/>
</dbReference>
<evidence type="ECO:0000256" key="6">
    <source>
        <dbReference type="ARBA" id="ARBA00023136"/>
    </source>
</evidence>
<feature type="domain" description="Letm1 RBD" evidence="8">
    <location>
        <begin position="1"/>
        <end position="179"/>
    </location>
</feature>
<evidence type="ECO:0000256" key="2">
    <source>
        <dbReference type="ARBA" id="ARBA00022692"/>
    </source>
</evidence>
<evidence type="ECO:0000256" key="4">
    <source>
        <dbReference type="ARBA" id="ARBA00022989"/>
    </source>
</evidence>
<keyword evidence="5 7" id="KW-0496">Mitochondrion</keyword>
<dbReference type="EMBL" id="JBDODL010003419">
    <property type="protein sequence ID" value="MES1922685.1"/>
    <property type="molecule type" value="Genomic_DNA"/>
</dbReference>
<sequence>MAEFLQKRLKEKAEKIQSQQGIDVPADFLVTLKRVHDGKHVSEDQLKRTSNLFKNEIALDHSRETLNRICGYMGMRATGSTEWLRNHMKSQFKELKQDDYKIAERGIEKMTTREMSEECCERGMAVYKLNRTDLHKYLSRWIYFSVHRDVPIPVLIYASCFTPAERIDSVAEAVKNSDETNVEKIEMISGIEDKSIKRVVETKRTEDLYKSDFVAEKEIE</sequence>
<evidence type="ECO:0000259" key="8">
    <source>
        <dbReference type="PROSITE" id="PS51758"/>
    </source>
</evidence>
<keyword evidence="4" id="KW-1133">Transmembrane helix</keyword>
<proteinExistence type="predicted"/>
<keyword evidence="3" id="KW-0999">Mitochondrion inner membrane</keyword>